<reference evidence="2" key="1">
    <citation type="journal article" date="2012" name="Nat. Biotechnol.">
        <title>Draft genome sequence of pigeonpea (Cajanus cajan), an orphan legume crop of resource-poor farmers.</title>
        <authorList>
            <person name="Varshney R.K."/>
            <person name="Chen W."/>
            <person name="Li Y."/>
            <person name="Bharti A.K."/>
            <person name="Saxena R.K."/>
            <person name="Schlueter J.A."/>
            <person name="Donoghue M.T."/>
            <person name="Azam S."/>
            <person name="Fan G."/>
            <person name="Whaley A.M."/>
            <person name="Farmer A.D."/>
            <person name="Sheridan J."/>
            <person name="Iwata A."/>
            <person name="Tuteja R."/>
            <person name="Penmetsa R.V."/>
            <person name="Wu W."/>
            <person name="Upadhyaya H.D."/>
            <person name="Yang S.P."/>
            <person name="Shah T."/>
            <person name="Saxena K.B."/>
            <person name="Michael T."/>
            <person name="McCombie W.R."/>
            <person name="Yang B."/>
            <person name="Zhang G."/>
            <person name="Yang H."/>
            <person name="Wang J."/>
            <person name="Spillane C."/>
            <person name="Cook D.R."/>
            <person name="May G.D."/>
            <person name="Xu X."/>
            <person name="Jackson S.A."/>
        </authorList>
    </citation>
    <scope>NUCLEOTIDE SEQUENCE [LARGE SCALE GENOMIC DNA]</scope>
</reference>
<accession>A0A151R921</accession>
<evidence type="ECO:0000313" key="2">
    <source>
        <dbReference type="EMBL" id="KYP39138.1"/>
    </source>
</evidence>
<sequence length="414" mass="47145">PISRYSFVLCMECLANLIEKEVSCNNWKPIKLCRLGPPISHLFFVHVLLLFGEASVTQMETINSSSGQQVSVAKTRIFVSKNALNMYATLPTYTMQTVILPNQVFLSSWKVCVGVLCGGESQDQRRCHSIAWNKFCRDKDAGGNPNALWVWVIISMYDCNDDASSCVSCVESCSDVWKGISSVWDSVLLGCRWIIGNGKQIRLWKDRWLPSGLIMFNFVEQNLSYSDVNLCVIISLKMVNGIVPDFRTSFLNGCWWKILGCVPPHEALGEDRVSTPDGKFSTKSAYKLLKNEEATRLNVIWEKIWSRDMQPRDSCFLWKAIHKGVMTNLFCWERRISAFRFMVDTIWWWIAKDWEVRVSRVYREENSVADYLACLAHGYDVALHMLATLPEGSLVFLIKNALGIITFTSCSVCV</sequence>
<evidence type="ECO:0000313" key="3">
    <source>
        <dbReference type="Proteomes" id="UP000075243"/>
    </source>
</evidence>
<keyword evidence="3" id="KW-1185">Reference proteome</keyword>
<dbReference type="AlphaFoldDB" id="A0A151R921"/>
<evidence type="ECO:0000259" key="1">
    <source>
        <dbReference type="Pfam" id="PF13456"/>
    </source>
</evidence>
<organism evidence="2 3">
    <name type="scientific">Cajanus cajan</name>
    <name type="common">Pigeon pea</name>
    <name type="synonym">Cajanus indicus</name>
    <dbReference type="NCBI Taxonomy" id="3821"/>
    <lineage>
        <taxon>Eukaryota</taxon>
        <taxon>Viridiplantae</taxon>
        <taxon>Streptophyta</taxon>
        <taxon>Embryophyta</taxon>
        <taxon>Tracheophyta</taxon>
        <taxon>Spermatophyta</taxon>
        <taxon>Magnoliopsida</taxon>
        <taxon>eudicotyledons</taxon>
        <taxon>Gunneridae</taxon>
        <taxon>Pentapetalae</taxon>
        <taxon>rosids</taxon>
        <taxon>fabids</taxon>
        <taxon>Fabales</taxon>
        <taxon>Fabaceae</taxon>
        <taxon>Papilionoideae</taxon>
        <taxon>50 kb inversion clade</taxon>
        <taxon>NPAAA clade</taxon>
        <taxon>indigoferoid/millettioid clade</taxon>
        <taxon>Phaseoleae</taxon>
        <taxon>Cajanus</taxon>
    </lineage>
</organism>
<dbReference type="EMBL" id="KQ483934">
    <property type="protein sequence ID" value="KYP39138.1"/>
    <property type="molecule type" value="Genomic_DNA"/>
</dbReference>
<gene>
    <name evidence="2" type="ORF">KK1_039565</name>
</gene>
<dbReference type="Pfam" id="PF13456">
    <property type="entry name" value="RVT_3"/>
    <property type="match status" value="1"/>
</dbReference>
<dbReference type="GO" id="GO:0004523">
    <property type="term" value="F:RNA-DNA hybrid ribonuclease activity"/>
    <property type="evidence" value="ECO:0007669"/>
    <property type="project" value="InterPro"/>
</dbReference>
<protein>
    <submittedName>
        <fullName evidence="2">Ribonuclease H protein At1g65750 family</fullName>
    </submittedName>
</protein>
<dbReference type="Gramene" id="C.cajan_38687.t">
    <property type="protein sequence ID" value="C.cajan_38687.t"/>
    <property type="gene ID" value="C.cajan_38687"/>
</dbReference>
<feature type="domain" description="RNase H type-1" evidence="1">
    <location>
        <begin position="339"/>
        <end position="373"/>
    </location>
</feature>
<dbReference type="Proteomes" id="UP000075243">
    <property type="component" value="Unassembled WGS sequence"/>
</dbReference>
<feature type="non-terminal residue" evidence="2">
    <location>
        <position position="1"/>
    </location>
</feature>
<name>A0A151R921_CAJCA</name>
<dbReference type="GO" id="GO:0003676">
    <property type="term" value="F:nucleic acid binding"/>
    <property type="evidence" value="ECO:0007669"/>
    <property type="project" value="InterPro"/>
</dbReference>
<dbReference type="InterPro" id="IPR002156">
    <property type="entry name" value="RNaseH_domain"/>
</dbReference>
<proteinExistence type="predicted"/>